<keyword evidence="1" id="KW-0812">Transmembrane</keyword>
<dbReference type="EMBL" id="SNZP01000016">
    <property type="protein sequence ID" value="TDR72507.1"/>
    <property type="molecule type" value="Genomic_DNA"/>
</dbReference>
<gene>
    <name evidence="2" type="ORF">DFP86_11672</name>
</gene>
<accession>A0A4V3DUE6</accession>
<sequence>MTLQEWLDVYGESHQHPLNVAIHKFCIPVILFSILGLLSAFPLPLNPAWLLVAAGVGFYLRLSRRMALAMLLLCLLMLLTLAALRRAGIDLLQMSVALFVVAWIGQFIGHRIEGRKPSFFDDLRFLMIGPAWTLASLTKHCHIRW</sequence>
<dbReference type="PANTHER" id="PTHR28026:SF9">
    <property type="entry name" value="2-HYDROXY-PALMITIC ACID DIOXYGENASE MPO1"/>
    <property type="match status" value="1"/>
</dbReference>
<dbReference type="RefSeq" id="WP_133683541.1">
    <property type="nucleotide sequence ID" value="NZ_SNZP01000016.1"/>
</dbReference>
<feature type="transmembrane region" description="Helical" evidence="1">
    <location>
        <begin position="91"/>
        <end position="109"/>
    </location>
</feature>
<proteinExistence type="predicted"/>
<evidence type="ECO:0000256" key="1">
    <source>
        <dbReference type="SAM" id="Phobius"/>
    </source>
</evidence>
<dbReference type="Pfam" id="PF06127">
    <property type="entry name" value="Mpo1-like"/>
    <property type="match status" value="1"/>
</dbReference>
<feature type="transmembrane region" description="Helical" evidence="1">
    <location>
        <begin position="20"/>
        <end position="45"/>
    </location>
</feature>
<dbReference type="Proteomes" id="UP000295611">
    <property type="component" value="Unassembled WGS sequence"/>
</dbReference>
<keyword evidence="1" id="KW-0472">Membrane</keyword>
<dbReference type="GO" id="GO:0016020">
    <property type="term" value="C:membrane"/>
    <property type="evidence" value="ECO:0007669"/>
    <property type="project" value="GOC"/>
</dbReference>
<evidence type="ECO:0000313" key="3">
    <source>
        <dbReference type="Proteomes" id="UP000295611"/>
    </source>
</evidence>
<dbReference type="PANTHER" id="PTHR28026">
    <property type="entry name" value="DUF962 DOMAIN PROTEIN (AFU_ORTHOLOGUE AFUA_8G05310)"/>
    <property type="match status" value="1"/>
</dbReference>
<organism evidence="2 3">
    <name type="scientific">Paludibacterium purpuratum</name>
    <dbReference type="NCBI Taxonomy" id="1144873"/>
    <lineage>
        <taxon>Bacteria</taxon>
        <taxon>Pseudomonadati</taxon>
        <taxon>Pseudomonadota</taxon>
        <taxon>Betaproteobacteria</taxon>
        <taxon>Neisseriales</taxon>
        <taxon>Chromobacteriaceae</taxon>
        <taxon>Paludibacterium</taxon>
    </lineage>
</organism>
<dbReference type="AlphaFoldDB" id="A0A4V3DUE6"/>
<feature type="transmembrane region" description="Helical" evidence="1">
    <location>
        <begin position="66"/>
        <end position="85"/>
    </location>
</feature>
<keyword evidence="3" id="KW-1185">Reference proteome</keyword>
<protein>
    <submittedName>
        <fullName evidence="2">Putative membrane protein YGL010W</fullName>
    </submittedName>
</protein>
<comment type="caution">
    <text evidence="2">The sequence shown here is derived from an EMBL/GenBank/DDBJ whole genome shotgun (WGS) entry which is preliminary data.</text>
</comment>
<dbReference type="InterPro" id="IPR009305">
    <property type="entry name" value="Mpo1-like"/>
</dbReference>
<name>A0A4V3DUE6_9NEIS</name>
<evidence type="ECO:0000313" key="2">
    <source>
        <dbReference type="EMBL" id="TDR72507.1"/>
    </source>
</evidence>
<keyword evidence="1" id="KW-1133">Transmembrane helix</keyword>
<dbReference type="GO" id="GO:0046521">
    <property type="term" value="P:sphingoid catabolic process"/>
    <property type="evidence" value="ECO:0007669"/>
    <property type="project" value="TreeGrafter"/>
</dbReference>
<dbReference type="OrthoDB" id="5515308at2"/>
<reference evidence="2 3" key="1">
    <citation type="submission" date="2019-03" db="EMBL/GenBank/DDBJ databases">
        <title>Genomic Encyclopedia of Type Strains, Phase III (KMG-III): the genomes of soil and plant-associated and newly described type strains.</title>
        <authorList>
            <person name="Whitman W."/>
        </authorList>
    </citation>
    <scope>NUCLEOTIDE SEQUENCE [LARGE SCALE GENOMIC DNA]</scope>
    <source>
        <strain evidence="2 3">CECT 8976</strain>
    </source>
</reference>